<dbReference type="AlphaFoldDB" id="A0A1H9W2J6"/>
<evidence type="ECO:0000256" key="1">
    <source>
        <dbReference type="SAM" id="Phobius"/>
    </source>
</evidence>
<dbReference type="SMART" id="SM01259">
    <property type="entry name" value="LAB_N"/>
    <property type="match status" value="1"/>
</dbReference>
<feature type="transmembrane region" description="Helical" evidence="1">
    <location>
        <begin position="50"/>
        <end position="71"/>
    </location>
</feature>
<dbReference type="GO" id="GO:0008915">
    <property type="term" value="F:lipid-A-disaccharide synthase activity"/>
    <property type="evidence" value="ECO:0007669"/>
    <property type="project" value="InterPro"/>
</dbReference>
<accession>A0A1H9W2J6</accession>
<evidence type="ECO:0000313" key="4">
    <source>
        <dbReference type="Proteomes" id="UP000198885"/>
    </source>
</evidence>
<dbReference type="GO" id="GO:0009245">
    <property type="term" value="P:lipid A biosynthetic process"/>
    <property type="evidence" value="ECO:0007669"/>
    <property type="project" value="InterPro"/>
</dbReference>
<dbReference type="RefSeq" id="WP_092694953.1">
    <property type="nucleotide sequence ID" value="NZ_CBDDGO010000004.1"/>
</dbReference>
<name>A0A1H9W2J6_9RHOB</name>
<gene>
    <name evidence="3" type="ORF">SAMN04490244_10928</name>
</gene>
<keyword evidence="4" id="KW-1185">Reference proteome</keyword>
<keyword evidence="1" id="KW-1133">Transmembrane helix</keyword>
<protein>
    <submittedName>
        <fullName evidence="3">Uncharacterized N-terminal domain of lipid-A-disaccharide synthase</fullName>
    </submittedName>
</protein>
<organism evidence="3 4">
    <name type="scientific">Tranquillimonas rosea</name>
    <dbReference type="NCBI Taxonomy" id="641238"/>
    <lineage>
        <taxon>Bacteria</taxon>
        <taxon>Pseudomonadati</taxon>
        <taxon>Pseudomonadota</taxon>
        <taxon>Alphaproteobacteria</taxon>
        <taxon>Rhodobacterales</taxon>
        <taxon>Roseobacteraceae</taxon>
        <taxon>Tranquillimonas</taxon>
    </lineage>
</organism>
<dbReference type="InterPro" id="IPR014546">
    <property type="entry name" value="UCP028440_lipidA_biosyn"/>
</dbReference>
<dbReference type="InterPro" id="IPR011499">
    <property type="entry name" value="Lipid_A_biosynth_N"/>
</dbReference>
<dbReference type="EMBL" id="FOGU01000009">
    <property type="protein sequence ID" value="SES27981.1"/>
    <property type="molecule type" value="Genomic_DNA"/>
</dbReference>
<dbReference type="Pfam" id="PF07578">
    <property type="entry name" value="LAB_N"/>
    <property type="match status" value="1"/>
</dbReference>
<dbReference type="GO" id="GO:0016020">
    <property type="term" value="C:membrane"/>
    <property type="evidence" value="ECO:0007669"/>
    <property type="project" value="GOC"/>
</dbReference>
<sequence length="107" mass="12541">MIPVDTLFAWLNVDTLTEFWWVVFGLFGQLMFMGRFLVQWIASERLRRSYIPIAFWYFSIGGGLILFAYAIHRADPVFILGQSLGIFIYSRNLYLIHIERKSDAALK</sequence>
<dbReference type="OrthoDB" id="9793186at2"/>
<evidence type="ECO:0000313" key="3">
    <source>
        <dbReference type="EMBL" id="SES27981.1"/>
    </source>
</evidence>
<dbReference type="Proteomes" id="UP000198885">
    <property type="component" value="Unassembled WGS sequence"/>
</dbReference>
<reference evidence="3 4" key="1">
    <citation type="submission" date="2016-10" db="EMBL/GenBank/DDBJ databases">
        <authorList>
            <person name="de Groot N.N."/>
        </authorList>
    </citation>
    <scope>NUCLEOTIDE SEQUENCE [LARGE SCALE GENOMIC DNA]</scope>
    <source>
        <strain evidence="3 4">DSM 23042</strain>
    </source>
</reference>
<dbReference type="PIRSF" id="PIRSF028440">
    <property type="entry name" value="UCP_LAB_N"/>
    <property type="match status" value="1"/>
</dbReference>
<evidence type="ECO:0000259" key="2">
    <source>
        <dbReference type="SMART" id="SM01259"/>
    </source>
</evidence>
<keyword evidence="1" id="KW-0472">Membrane</keyword>
<feature type="transmembrane region" description="Helical" evidence="1">
    <location>
        <begin position="77"/>
        <end position="97"/>
    </location>
</feature>
<dbReference type="STRING" id="641238.SAMN04490244_10928"/>
<feature type="domain" description="Lipid A biosynthesis N-terminal" evidence="2">
    <location>
        <begin position="24"/>
        <end position="95"/>
    </location>
</feature>
<keyword evidence="1" id="KW-0812">Transmembrane</keyword>
<feature type="transmembrane region" description="Helical" evidence="1">
    <location>
        <begin position="20"/>
        <end position="38"/>
    </location>
</feature>
<proteinExistence type="predicted"/>